<dbReference type="InterPro" id="IPR012340">
    <property type="entry name" value="NA-bd_OB-fold"/>
</dbReference>
<dbReference type="PROSITE" id="PS50160">
    <property type="entry name" value="DNA_LIGASE_A3"/>
    <property type="match status" value="1"/>
</dbReference>
<dbReference type="Pfam" id="PF07522">
    <property type="entry name" value="DRMBL"/>
    <property type="match status" value="1"/>
</dbReference>
<evidence type="ECO:0000256" key="4">
    <source>
        <dbReference type="ARBA" id="ARBA00022741"/>
    </source>
</evidence>
<dbReference type="OrthoDB" id="206088at2759"/>
<feature type="compositionally biased region" description="Low complexity" evidence="9">
    <location>
        <begin position="638"/>
        <end position="666"/>
    </location>
</feature>
<dbReference type="EMBL" id="GL433850">
    <property type="protein sequence ID" value="EFN53806.1"/>
    <property type="molecule type" value="Genomic_DNA"/>
</dbReference>
<feature type="compositionally biased region" description="Polar residues" evidence="9">
    <location>
        <begin position="627"/>
        <end position="637"/>
    </location>
</feature>
<evidence type="ECO:0000256" key="3">
    <source>
        <dbReference type="ARBA" id="ARBA00022705"/>
    </source>
</evidence>
<keyword evidence="12" id="KW-1185">Reference proteome</keyword>
<dbReference type="InterPro" id="IPR036599">
    <property type="entry name" value="DNA_ligase_N_sf"/>
</dbReference>
<feature type="compositionally biased region" description="Low complexity" evidence="9">
    <location>
        <begin position="601"/>
        <end position="610"/>
    </location>
</feature>
<dbReference type="SUPFAM" id="SSF50249">
    <property type="entry name" value="Nucleic acid-binding proteins"/>
    <property type="match status" value="1"/>
</dbReference>
<dbReference type="STRING" id="554065.E1ZKH7"/>
<keyword evidence="6" id="KW-0067">ATP-binding</keyword>
<protein>
    <recommendedName>
        <fullName evidence="10">ATP-dependent DNA ligase family profile domain-containing protein</fullName>
    </recommendedName>
</protein>
<dbReference type="FunCoup" id="E1ZKH7">
    <property type="interactions" value="19"/>
</dbReference>
<dbReference type="SUPFAM" id="SSF56091">
    <property type="entry name" value="DNA ligase/mRNA capping enzyme, catalytic domain"/>
    <property type="match status" value="1"/>
</dbReference>
<dbReference type="Gene3D" id="2.40.50.140">
    <property type="entry name" value="Nucleic acid-binding proteins"/>
    <property type="match status" value="1"/>
</dbReference>
<dbReference type="GO" id="GO:0006273">
    <property type="term" value="P:lagging strand elongation"/>
    <property type="evidence" value="ECO:0007669"/>
    <property type="project" value="TreeGrafter"/>
</dbReference>
<feature type="compositionally biased region" description="Acidic residues" evidence="9">
    <location>
        <begin position="423"/>
        <end position="454"/>
    </location>
</feature>
<dbReference type="Gene3D" id="3.30.470.30">
    <property type="entry name" value="DNA ligase/mRNA capping enzyme"/>
    <property type="match status" value="1"/>
</dbReference>
<dbReference type="GO" id="GO:0006310">
    <property type="term" value="P:DNA recombination"/>
    <property type="evidence" value="ECO:0007669"/>
    <property type="project" value="InterPro"/>
</dbReference>
<dbReference type="FunFam" id="2.40.50.140:FF:000220">
    <property type="entry name" value="DNA ligase"/>
    <property type="match status" value="1"/>
</dbReference>
<dbReference type="CDD" id="cd16273">
    <property type="entry name" value="SNM1A-1C-like_MBL-fold"/>
    <property type="match status" value="1"/>
</dbReference>
<dbReference type="GO" id="GO:0005524">
    <property type="term" value="F:ATP binding"/>
    <property type="evidence" value="ECO:0007669"/>
    <property type="project" value="UniProtKB-KW"/>
</dbReference>
<feature type="region of interest" description="Disordered" evidence="9">
    <location>
        <begin position="718"/>
        <end position="743"/>
    </location>
</feature>
<feature type="compositionally biased region" description="Gly residues" evidence="9">
    <location>
        <begin position="456"/>
        <end position="465"/>
    </location>
</feature>
<dbReference type="PANTHER" id="PTHR45674">
    <property type="entry name" value="DNA LIGASE 1/3 FAMILY MEMBER"/>
    <property type="match status" value="1"/>
</dbReference>
<dbReference type="Gene3D" id="3.40.50.12650">
    <property type="match status" value="1"/>
</dbReference>
<dbReference type="Pfam" id="PF12706">
    <property type="entry name" value="Lactamase_B_2"/>
    <property type="match status" value="1"/>
</dbReference>
<dbReference type="GeneID" id="17353131"/>
<dbReference type="GO" id="GO:0006281">
    <property type="term" value="P:DNA repair"/>
    <property type="evidence" value="ECO:0007669"/>
    <property type="project" value="UniProtKB-KW"/>
</dbReference>
<dbReference type="GO" id="GO:0003910">
    <property type="term" value="F:DNA ligase (ATP) activity"/>
    <property type="evidence" value="ECO:0007669"/>
    <property type="project" value="InterPro"/>
</dbReference>
<dbReference type="eggNOG" id="KOG1361">
    <property type="taxonomic scope" value="Eukaryota"/>
</dbReference>
<evidence type="ECO:0000313" key="12">
    <source>
        <dbReference type="Proteomes" id="UP000008141"/>
    </source>
</evidence>
<feature type="region of interest" description="Disordered" evidence="9">
    <location>
        <begin position="1212"/>
        <end position="1238"/>
    </location>
</feature>
<dbReference type="Gene3D" id="3.60.15.10">
    <property type="entry name" value="Ribonuclease Z/Hydroxyacylglutathione hydrolase-like"/>
    <property type="match status" value="1"/>
</dbReference>
<dbReference type="Proteomes" id="UP000008141">
    <property type="component" value="Unassembled WGS sequence"/>
</dbReference>
<dbReference type="eggNOG" id="KOG0967">
    <property type="taxonomic scope" value="Eukaryota"/>
</dbReference>
<dbReference type="InterPro" id="IPR016059">
    <property type="entry name" value="DNA_ligase_ATP-dep_CS"/>
</dbReference>
<dbReference type="InterPro" id="IPR036866">
    <property type="entry name" value="RibonucZ/Hydroxyglut_hydro"/>
</dbReference>
<feature type="region of interest" description="Disordered" evidence="9">
    <location>
        <begin position="402"/>
        <end position="469"/>
    </location>
</feature>
<dbReference type="GO" id="GO:0003677">
    <property type="term" value="F:DNA binding"/>
    <property type="evidence" value="ECO:0007669"/>
    <property type="project" value="InterPro"/>
</dbReference>
<feature type="compositionally biased region" description="Acidic residues" evidence="9">
    <location>
        <begin position="1488"/>
        <end position="1499"/>
    </location>
</feature>
<evidence type="ECO:0000256" key="6">
    <source>
        <dbReference type="ARBA" id="ARBA00022840"/>
    </source>
</evidence>
<dbReference type="Pfam" id="PF04679">
    <property type="entry name" value="DNA_ligase_A_C"/>
    <property type="match status" value="1"/>
</dbReference>
<feature type="compositionally biased region" description="Low complexity" evidence="9">
    <location>
        <begin position="402"/>
        <end position="412"/>
    </location>
</feature>
<feature type="compositionally biased region" description="Low complexity" evidence="9">
    <location>
        <begin position="574"/>
        <end position="589"/>
    </location>
</feature>
<dbReference type="InterPro" id="IPR012309">
    <property type="entry name" value="DNA_ligase_ATP-dep_C"/>
</dbReference>
<sequence length="1506" mass="161780">MASSSAPAPPSHKLIPGCGFLVDGFQTRYAAHPSVKAYFLTHAHSDHYNGLRDDWSRGVIYCSHVTARLIAHMLGVGRRWLHPLPLDSPTMIQGVEVTLVSANHCPGAVQFLFRLPDGRRFIHTGDMRFSPALLANPHLQQFRRVGCDALFLDTTYCNPRYCFPPQEESIEYVASTIQRLLQEDAEQQQQESQGEGREPGARQRRPFRRLYLISTYGIGKERILTAVHDRCGVRLHVADRKHAVMQQLDLPGYDPSQLFTTDRGSTPVHVVQWGFLGETWPYFRPNFVSQEALRQELGAEEVVGFVPTGWLYEMRKETFAVKRKGACSVHLVPYSEHNSFDELREYVRFLRPLQVVPTVGVEGEDGDKARDRMLKHFRLLVDETASKAKFLQAFHRSSANGATAAGTVDTAVPEQAPQHDCPDGEQEVWEEEEQAAQQEEVIDLVEEEDEEIETDGSGGGIGSGTGAVQAGESPQALAGLAAAGDDPAAAAAAVPAIASPAAAPVASPPAEEGGEGPSDPLLHQLLSVLGEEVSKQQGRQLLVAAGGDLQGAVNGYYDGLATAAAAGSGRGKDAATVASPAPSTAADSSRGGGGGAGGGIKRPAPTPATKPKGKKQKGRAAVAASPGQRNITSFFTKQQGPPQGQRQQQEPQEQQQDSGGAAAVAAADAAAGGDLLADDEDLALTLNVPLAASPSAAAAAAAAAGQAAAGVSEVEPDALAAPSGKPKLVLPPPPSPGSAAAASAKGAAGGSFFLSGRGAGGQTGSGGGGSREAAVPRDALALPLERYDPVAHACWEPGEPLLREPTPYLHLARAFEAMHSTTKRLRISGRPAADVLVNCFRSVLALRPAEELVQTAYLATGRIAPDYEDGTELRVGGSIMTAAIVEATGVSKARLHDMYKDMGDAGDVFQALRHNQAVLQRPAPLTVPGVFAALQQIAQEKGEGSQKRRQRLVLSLLRACREQEPRFVARTLVQNLRVGANWRSVVPALAKAVVLHKEGGRVAKARLDQAAAAATTAFHVCPDLRLLCDAMLAHPTEEWEQRCLLTPGEGPPLSRHRMPVKPMLAKICEGLEDAVQQMKDAPFLAEFKYDGMRAQIHVIEGGQVRIFSRSCEDQTPRWPDAVQQILEAMQGRLRAFQELASRKKAAELAEVSVHVCIFAFDLLHRDGASLMHLPLEQRREQLLLALPNMRPGRCALAQSVRFPEAGAATSPLAAGSSVQLPGPGDQHEEAGGSADDTRGGTLMEIEGRIGAHGQEAAPLEERLQEMLLQAFAAGAEGLMLKKLAAAYEPSKRSDHWIKVKKDYVVGLHDTLDLVVIGAWHGNGRKAGWFSPYLLACYDPDTEQLQSVCRCMSGFTDAFYRESKERLSQTIIPGHKPYYNTGEQPDMWFEPREVWEIRGADLSLSPVHKAAEGLVHAERGLGLRFPRFLGRVRQDKSPEDATSSQQIAEMYRAQTRKVETAGQRLAADKQLQLPQEQAAGPESYAGSGGEEEEDGADIDAEEYHHSS</sequence>
<evidence type="ECO:0000256" key="1">
    <source>
        <dbReference type="ARBA" id="ARBA00007572"/>
    </source>
</evidence>
<dbReference type="KEGG" id="cvr:CHLNCDRAFT_136511"/>
<dbReference type="OMA" id="IAEMFHS"/>
<feature type="region of interest" description="Disordered" evidence="9">
    <location>
        <begin position="1454"/>
        <end position="1506"/>
    </location>
</feature>
<evidence type="ECO:0000256" key="8">
    <source>
        <dbReference type="ARBA" id="ARBA00023242"/>
    </source>
</evidence>
<evidence type="ECO:0000256" key="9">
    <source>
        <dbReference type="SAM" id="MobiDB-lite"/>
    </source>
</evidence>
<dbReference type="InterPro" id="IPR011084">
    <property type="entry name" value="DRMBL"/>
</dbReference>
<comment type="similarity">
    <text evidence="1">Belongs to the ATP-dependent DNA ligase family.</text>
</comment>
<dbReference type="InterPro" id="IPR001279">
    <property type="entry name" value="Metallo-B-lactamas"/>
</dbReference>
<dbReference type="SUPFAM" id="SSF117018">
    <property type="entry name" value="ATP-dependent DNA ligase DNA-binding domain"/>
    <property type="match status" value="1"/>
</dbReference>
<dbReference type="Gene3D" id="3.30.1490.70">
    <property type="match status" value="1"/>
</dbReference>
<name>E1ZKH7_CHLVA</name>
<dbReference type="Pfam" id="PF01068">
    <property type="entry name" value="DNA_ligase_A_M"/>
    <property type="match status" value="2"/>
</dbReference>
<dbReference type="PANTHER" id="PTHR45674:SF9">
    <property type="entry name" value="DNA LIGASE 3"/>
    <property type="match status" value="1"/>
</dbReference>
<keyword evidence="8" id="KW-0539">Nucleus</keyword>
<feature type="compositionally biased region" description="Basic and acidic residues" evidence="9">
    <location>
        <begin position="1225"/>
        <end position="1238"/>
    </location>
</feature>
<dbReference type="InParanoid" id="E1ZKH7"/>
<keyword evidence="4" id="KW-0547">Nucleotide-binding</keyword>
<feature type="region of interest" description="Disordered" evidence="9">
    <location>
        <begin position="568"/>
        <end position="666"/>
    </location>
</feature>
<proteinExistence type="inferred from homology"/>
<organism evidence="12">
    <name type="scientific">Chlorella variabilis</name>
    <name type="common">Green alga</name>
    <dbReference type="NCBI Taxonomy" id="554065"/>
    <lineage>
        <taxon>Eukaryota</taxon>
        <taxon>Viridiplantae</taxon>
        <taxon>Chlorophyta</taxon>
        <taxon>core chlorophytes</taxon>
        <taxon>Trebouxiophyceae</taxon>
        <taxon>Chlorellales</taxon>
        <taxon>Chlorellaceae</taxon>
        <taxon>Chlorella clade</taxon>
        <taxon>Chlorella</taxon>
    </lineage>
</organism>
<dbReference type="CDD" id="cd07969">
    <property type="entry name" value="OBF_DNA_ligase_I"/>
    <property type="match status" value="1"/>
</dbReference>
<dbReference type="PROSITE" id="PS00697">
    <property type="entry name" value="DNA_LIGASE_A1"/>
    <property type="match status" value="1"/>
</dbReference>
<accession>E1ZKH7</accession>
<dbReference type="RefSeq" id="XP_005845908.1">
    <property type="nucleotide sequence ID" value="XM_005845846.1"/>
</dbReference>
<evidence type="ECO:0000256" key="5">
    <source>
        <dbReference type="ARBA" id="ARBA00022763"/>
    </source>
</evidence>
<dbReference type="InterPro" id="IPR012310">
    <property type="entry name" value="DNA_ligase_ATP-dep_cent"/>
</dbReference>
<reference evidence="11 12" key="1">
    <citation type="journal article" date="2010" name="Plant Cell">
        <title>The Chlorella variabilis NC64A genome reveals adaptation to photosymbiosis, coevolution with viruses, and cryptic sex.</title>
        <authorList>
            <person name="Blanc G."/>
            <person name="Duncan G."/>
            <person name="Agarkova I."/>
            <person name="Borodovsky M."/>
            <person name="Gurnon J."/>
            <person name="Kuo A."/>
            <person name="Lindquist E."/>
            <person name="Lucas S."/>
            <person name="Pangilinan J."/>
            <person name="Polle J."/>
            <person name="Salamov A."/>
            <person name="Terry A."/>
            <person name="Yamada T."/>
            <person name="Dunigan D.D."/>
            <person name="Grigoriev I.V."/>
            <person name="Claverie J.M."/>
            <person name="Van Etten J.L."/>
        </authorList>
    </citation>
    <scope>NUCLEOTIDE SEQUENCE [LARGE SCALE GENOMIC DNA]</scope>
    <source>
        <strain evidence="11 12">NC64A</strain>
    </source>
</reference>
<keyword evidence="2" id="KW-0436">Ligase</keyword>
<evidence type="ECO:0000313" key="11">
    <source>
        <dbReference type="EMBL" id="EFN53806.1"/>
    </source>
</evidence>
<dbReference type="Gene3D" id="1.10.3260.10">
    <property type="entry name" value="DNA ligase, ATP-dependent, N-terminal domain"/>
    <property type="match status" value="1"/>
</dbReference>
<feature type="compositionally biased region" description="Gly residues" evidence="9">
    <location>
        <begin position="590"/>
        <end position="600"/>
    </location>
</feature>
<evidence type="ECO:0000256" key="2">
    <source>
        <dbReference type="ARBA" id="ARBA00022598"/>
    </source>
</evidence>
<dbReference type="PROSITE" id="PS00333">
    <property type="entry name" value="DNA_LIGASE_A2"/>
    <property type="match status" value="1"/>
</dbReference>
<keyword evidence="3" id="KW-0235">DNA replication</keyword>
<dbReference type="Pfam" id="PF04675">
    <property type="entry name" value="DNA_ligase_A_N"/>
    <property type="match status" value="1"/>
</dbReference>
<keyword evidence="7" id="KW-0234">DNA repair</keyword>
<dbReference type="InterPro" id="IPR050191">
    <property type="entry name" value="ATP-dep_DNA_ligase"/>
</dbReference>
<dbReference type="SUPFAM" id="SSF56281">
    <property type="entry name" value="Metallo-hydrolase/oxidoreductase"/>
    <property type="match status" value="1"/>
</dbReference>
<keyword evidence="5" id="KW-0227">DNA damage</keyword>
<gene>
    <name evidence="11" type="ORF">CHLNCDRAFT_136511</name>
</gene>
<feature type="domain" description="ATP-dependent DNA ligase family profile" evidence="10">
    <location>
        <begin position="1148"/>
        <end position="1338"/>
    </location>
</feature>
<evidence type="ECO:0000259" key="10">
    <source>
        <dbReference type="PROSITE" id="PS50160"/>
    </source>
</evidence>
<dbReference type="InterPro" id="IPR012308">
    <property type="entry name" value="DNA_ligase_ATP-dep_N"/>
</dbReference>
<evidence type="ECO:0000256" key="7">
    <source>
        <dbReference type="ARBA" id="ARBA00023204"/>
    </source>
</evidence>